<comment type="cofactor">
    <cofactor evidence="21 23">
        <name>heme c</name>
        <dbReference type="ChEBI" id="CHEBI:61717"/>
    </cofactor>
    <text evidence="21 23">Binds 2 heme C groups per subunit.</text>
</comment>
<keyword evidence="19 21" id="KW-0472">Membrane</keyword>
<dbReference type="PANTHER" id="PTHR33751:SF1">
    <property type="entry name" value="CBB3-TYPE CYTOCHROME C OXIDASE SUBUNIT FIXP"/>
    <property type="match status" value="1"/>
</dbReference>
<evidence type="ECO:0000256" key="20">
    <source>
        <dbReference type="ARBA" id="ARBA00025525"/>
    </source>
</evidence>
<dbReference type="Gene3D" id="6.10.280.130">
    <property type="match status" value="1"/>
</dbReference>
<keyword evidence="5 21" id="KW-0813">Transport</keyword>
<feature type="binding site" description="axial binding residue" evidence="22">
    <location>
        <position position="266"/>
    </location>
    <ligand>
        <name>heme c</name>
        <dbReference type="ChEBI" id="CHEBI:61717"/>
        <label>1</label>
    </ligand>
    <ligandPart>
        <name>Fe</name>
        <dbReference type="ChEBI" id="CHEBI:18248"/>
    </ligandPart>
</feature>
<feature type="binding site" description="covalent" evidence="23">
    <location>
        <position position="124"/>
    </location>
    <ligand>
        <name>heme c</name>
        <dbReference type="ChEBI" id="CHEBI:61717"/>
        <label>1</label>
    </ligand>
</feature>
<dbReference type="InterPro" id="IPR032858">
    <property type="entry name" value="CcoP_N"/>
</dbReference>
<keyword evidence="17 21" id="KW-0408">Iron</keyword>
<evidence type="ECO:0000313" key="27">
    <source>
        <dbReference type="Proteomes" id="UP000241444"/>
    </source>
</evidence>
<dbReference type="AlphaFoldDB" id="A0A2P7B691"/>
<evidence type="ECO:0000256" key="2">
    <source>
        <dbReference type="ARBA" id="ARBA00004673"/>
    </source>
</evidence>
<evidence type="ECO:0000256" key="24">
    <source>
        <dbReference type="SAM" id="Phobius"/>
    </source>
</evidence>
<evidence type="ECO:0000256" key="7">
    <source>
        <dbReference type="ARBA" id="ARBA00022519"/>
    </source>
</evidence>
<keyword evidence="15 24" id="KW-1133">Transmembrane helix</keyword>
<dbReference type="GO" id="GO:0005886">
    <property type="term" value="C:plasma membrane"/>
    <property type="evidence" value="ECO:0007669"/>
    <property type="project" value="UniProtKB-SubCell"/>
</dbReference>
<sequence length="302" mass="32566">MSVGERDPFTGHQTTGHEWNGIKELNTPVPKPVYFFLITLGIFALAWTLLMPSWPYGSGYFKGLLGVDQKEVVAKSVADAARERAGWMARIEKEDLTQIQSDPDLMRTVRENGLTLFGDNCAACHGANAKGNKGFPNIVQSPMLWGNDPETVLQTVTAGINGTDPNTRVSQMLAFGRDGTLTQDQVSLLAGFVKSLSGPATVTDTNKEDVAKGKELFATTCVACHGDDAKGLVEVGAPNLTDDYWIYGGERKDIYESIFHGRQGHMPSWGARLTPADIKIITLYVLDLRKEGGTTAAAGGGS</sequence>
<dbReference type="PIRSF" id="PIRSF000006">
    <property type="entry name" value="Cbb3-Cox_fixP"/>
    <property type="match status" value="1"/>
</dbReference>
<comment type="subunit">
    <text evidence="4">Component of the cbb3-type cytochrome c oxidase at least composed of FixN, FixO, FixQ and FixP.</text>
</comment>
<feature type="binding site" description="axial binding residue" evidence="22">
    <location>
        <position position="172"/>
    </location>
    <ligand>
        <name>heme c</name>
        <dbReference type="ChEBI" id="CHEBI:61717"/>
        <label>2</label>
    </ligand>
    <ligandPart>
        <name>Fe</name>
        <dbReference type="ChEBI" id="CHEBI:18248"/>
    </ligandPart>
</feature>
<keyword evidence="18 21" id="KW-0406">Ion transport</keyword>
<feature type="binding site" description="covalent" evidence="23">
    <location>
        <position position="224"/>
    </location>
    <ligand>
        <name>heme c</name>
        <dbReference type="ChEBI" id="CHEBI:61717"/>
        <label>2</label>
    </ligand>
</feature>
<dbReference type="GO" id="GO:0005506">
    <property type="term" value="F:iron ion binding"/>
    <property type="evidence" value="ECO:0007669"/>
    <property type="project" value="InterPro"/>
</dbReference>
<dbReference type="EMBL" id="PGGO01000033">
    <property type="protein sequence ID" value="PSH61982.1"/>
    <property type="molecule type" value="Genomic_DNA"/>
</dbReference>
<dbReference type="InterPro" id="IPR036909">
    <property type="entry name" value="Cyt_c-like_dom_sf"/>
</dbReference>
<dbReference type="Pfam" id="PF14715">
    <property type="entry name" value="FixP_N"/>
    <property type="match status" value="1"/>
</dbReference>
<keyword evidence="8 21" id="KW-0349">Heme</keyword>
<dbReference type="RefSeq" id="WP_106714013.1">
    <property type="nucleotide sequence ID" value="NZ_PGGO01000033.1"/>
</dbReference>
<keyword evidence="11 21" id="KW-0479">Metal-binding</keyword>
<gene>
    <name evidence="26" type="primary">ccoP</name>
    <name evidence="26" type="ORF">CU102_26195</name>
</gene>
<evidence type="ECO:0000256" key="4">
    <source>
        <dbReference type="ARBA" id="ARBA00011203"/>
    </source>
</evidence>
<proteinExistence type="inferred from homology"/>
<feature type="binding site" description="covalent" evidence="23">
    <location>
        <position position="121"/>
    </location>
    <ligand>
        <name>heme c</name>
        <dbReference type="ChEBI" id="CHEBI:61717"/>
        <label>1</label>
    </ligand>
</feature>
<dbReference type="InterPro" id="IPR050597">
    <property type="entry name" value="Cytochrome_c_Oxidase_Subunit"/>
</dbReference>
<dbReference type="Pfam" id="PF13442">
    <property type="entry name" value="Cytochrome_CBB3"/>
    <property type="match status" value="1"/>
</dbReference>
<evidence type="ECO:0000313" key="26">
    <source>
        <dbReference type="EMBL" id="PSH61982.1"/>
    </source>
</evidence>
<dbReference type="PROSITE" id="PS51007">
    <property type="entry name" value="CYTC"/>
    <property type="match status" value="2"/>
</dbReference>
<comment type="pathway">
    <text evidence="2 21">Energy metabolism; oxidative phosphorylation.</text>
</comment>
<keyword evidence="14 21" id="KW-0249">Electron transport</keyword>
<comment type="caution">
    <text evidence="26">The sequence shown here is derived from an EMBL/GenBank/DDBJ whole genome shotgun (WGS) entry which is preliminary data.</text>
</comment>
<feature type="domain" description="Cytochrome c" evidence="25">
    <location>
        <begin position="108"/>
        <end position="197"/>
    </location>
</feature>
<evidence type="ECO:0000256" key="19">
    <source>
        <dbReference type="ARBA" id="ARBA00023136"/>
    </source>
</evidence>
<evidence type="ECO:0000256" key="3">
    <source>
        <dbReference type="ARBA" id="ARBA00006113"/>
    </source>
</evidence>
<evidence type="ECO:0000256" key="18">
    <source>
        <dbReference type="ARBA" id="ARBA00023065"/>
    </source>
</evidence>
<dbReference type="Gene3D" id="1.10.760.10">
    <property type="entry name" value="Cytochrome c-like domain"/>
    <property type="match status" value="2"/>
</dbReference>
<evidence type="ECO:0000256" key="1">
    <source>
        <dbReference type="ARBA" id="ARBA00004533"/>
    </source>
</evidence>
<evidence type="ECO:0000256" key="9">
    <source>
        <dbReference type="ARBA" id="ARBA00022660"/>
    </source>
</evidence>
<evidence type="ECO:0000256" key="14">
    <source>
        <dbReference type="ARBA" id="ARBA00022982"/>
    </source>
</evidence>
<evidence type="ECO:0000256" key="11">
    <source>
        <dbReference type="ARBA" id="ARBA00022723"/>
    </source>
</evidence>
<dbReference type="GO" id="GO:0016491">
    <property type="term" value="F:oxidoreductase activity"/>
    <property type="evidence" value="ECO:0007669"/>
    <property type="project" value="UniProtKB-KW"/>
</dbReference>
<evidence type="ECO:0000256" key="8">
    <source>
        <dbReference type="ARBA" id="ARBA00022617"/>
    </source>
</evidence>
<keyword evidence="16 21" id="KW-0560">Oxidoreductase</keyword>
<dbReference type="InterPro" id="IPR004678">
    <property type="entry name" value="Cyt_c_oxidase_cbb3_su3"/>
</dbReference>
<evidence type="ECO:0000256" key="22">
    <source>
        <dbReference type="PIRSR" id="PIRSR000006-1"/>
    </source>
</evidence>
<feature type="binding site" description="covalent" evidence="23">
    <location>
        <position position="221"/>
    </location>
    <ligand>
        <name>heme c</name>
        <dbReference type="ChEBI" id="CHEBI:61717"/>
        <label>2</label>
    </ligand>
</feature>
<dbReference type="InterPro" id="IPR009056">
    <property type="entry name" value="Cyt_c-like_dom"/>
</dbReference>
<dbReference type="OrthoDB" id="9811281at2"/>
<keyword evidence="13 21" id="KW-0375">Hydrogen ion transport</keyword>
<evidence type="ECO:0000256" key="21">
    <source>
        <dbReference type="PIRNR" id="PIRNR000006"/>
    </source>
</evidence>
<keyword evidence="10 24" id="KW-0812">Transmembrane</keyword>
<evidence type="ECO:0000256" key="13">
    <source>
        <dbReference type="ARBA" id="ARBA00022781"/>
    </source>
</evidence>
<dbReference type="GO" id="GO:0009055">
    <property type="term" value="F:electron transfer activity"/>
    <property type="evidence" value="ECO:0007669"/>
    <property type="project" value="InterPro"/>
</dbReference>
<evidence type="ECO:0000256" key="15">
    <source>
        <dbReference type="ARBA" id="ARBA00022989"/>
    </source>
</evidence>
<dbReference type="PRINTS" id="PR00605">
    <property type="entry name" value="CYTCHROMECIC"/>
</dbReference>
<evidence type="ECO:0000256" key="17">
    <source>
        <dbReference type="ARBA" id="ARBA00023004"/>
    </source>
</evidence>
<dbReference type="GO" id="GO:0020037">
    <property type="term" value="F:heme binding"/>
    <property type="evidence" value="ECO:0007669"/>
    <property type="project" value="InterPro"/>
</dbReference>
<accession>A0A2P7B691</accession>
<feature type="transmembrane region" description="Helical" evidence="24">
    <location>
        <begin position="33"/>
        <end position="52"/>
    </location>
</feature>
<keyword evidence="7 21" id="KW-0997">Cell inner membrane</keyword>
<dbReference type="GO" id="GO:0006119">
    <property type="term" value="P:oxidative phosphorylation"/>
    <property type="evidence" value="ECO:0007669"/>
    <property type="project" value="UniProtKB-UniPathway"/>
</dbReference>
<comment type="function">
    <text evidence="20">C-type cytochrome. Part of the cbb3-type cytochrome c oxidase complex. FixP subunit is required for transferring electrons from donor cytochrome c via its heme groups to FixO subunit. From there, electrons are shuttled to the catalytic binuclear center of FixN subunit where oxygen reduction takes place. The complex also functions as a proton pump.</text>
</comment>
<dbReference type="NCBIfam" id="TIGR00782">
    <property type="entry name" value="ccoP"/>
    <property type="match status" value="1"/>
</dbReference>
<evidence type="ECO:0000256" key="12">
    <source>
        <dbReference type="ARBA" id="ARBA00022737"/>
    </source>
</evidence>
<comment type="similarity">
    <text evidence="3 21">Belongs to the CcoP / FixP family.</text>
</comment>
<keyword evidence="27" id="KW-1185">Reference proteome</keyword>
<evidence type="ECO:0000259" key="25">
    <source>
        <dbReference type="PROSITE" id="PS51007"/>
    </source>
</evidence>
<keyword evidence="9 21" id="KW-0679">Respiratory chain</keyword>
<dbReference type="PANTHER" id="PTHR33751">
    <property type="entry name" value="CBB3-TYPE CYTOCHROME C OXIDASE SUBUNIT FIXP"/>
    <property type="match status" value="1"/>
</dbReference>
<organism evidence="26 27">
    <name type="scientific">Phyllobacterium brassicacearum</name>
    <dbReference type="NCBI Taxonomy" id="314235"/>
    <lineage>
        <taxon>Bacteria</taxon>
        <taxon>Pseudomonadati</taxon>
        <taxon>Pseudomonadota</taxon>
        <taxon>Alphaproteobacteria</taxon>
        <taxon>Hyphomicrobiales</taxon>
        <taxon>Phyllobacteriaceae</taxon>
        <taxon>Phyllobacterium</taxon>
    </lineage>
</organism>
<feature type="domain" description="Cytochrome c" evidence="25">
    <location>
        <begin position="208"/>
        <end position="289"/>
    </location>
</feature>
<comment type="subcellular location">
    <subcellularLocation>
        <location evidence="1 21">Cell inner membrane</location>
    </subcellularLocation>
</comment>
<dbReference type="Proteomes" id="UP000241444">
    <property type="component" value="Unassembled WGS sequence"/>
</dbReference>
<evidence type="ECO:0000256" key="23">
    <source>
        <dbReference type="PIRSR" id="PIRSR000006-2"/>
    </source>
</evidence>
<dbReference type="GO" id="GO:1902600">
    <property type="term" value="P:proton transmembrane transport"/>
    <property type="evidence" value="ECO:0007669"/>
    <property type="project" value="UniProtKB-KW"/>
</dbReference>
<evidence type="ECO:0000256" key="10">
    <source>
        <dbReference type="ARBA" id="ARBA00022692"/>
    </source>
</evidence>
<dbReference type="InterPro" id="IPR038414">
    <property type="entry name" value="CcoP_N_sf"/>
</dbReference>
<dbReference type="SUPFAM" id="SSF46626">
    <property type="entry name" value="Cytochrome c"/>
    <property type="match status" value="2"/>
</dbReference>
<keyword evidence="12" id="KW-0677">Repeat</keyword>
<feature type="binding site" description="axial binding residue" evidence="22">
    <location>
        <position position="225"/>
    </location>
    <ligand>
        <name>heme c</name>
        <dbReference type="ChEBI" id="CHEBI:61717"/>
        <label>2</label>
    </ligand>
    <ligandPart>
        <name>Fe</name>
        <dbReference type="ChEBI" id="CHEBI:18248"/>
    </ligandPart>
</feature>
<dbReference type="InterPro" id="IPR008168">
    <property type="entry name" value="Cyt_C_IC"/>
</dbReference>
<name>A0A2P7B691_9HYPH</name>
<feature type="binding site" description="axial binding residue" evidence="22">
    <location>
        <position position="125"/>
    </location>
    <ligand>
        <name>heme c</name>
        <dbReference type="ChEBI" id="CHEBI:61717"/>
        <label>1</label>
    </ligand>
    <ligandPart>
        <name>Fe</name>
        <dbReference type="ChEBI" id="CHEBI:18248"/>
    </ligandPart>
</feature>
<evidence type="ECO:0000256" key="6">
    <source>
        <dbReference type="ARBA" id="ARBA00022475"/>
    </source>
</evidence>
<protein>
    <recommendedName>
        <fullName evidence="21">Cbb3-type cytochrome c oxidase subunit</fullName>
    </recommendedName>
</protein>
<keyword evidence="6 21" id="KW-1003">Cell membrane</keyword>
<evidence type="ECO:0000256" key="5">
    <source>
        <dbReference type="ARBA" id="ARBA00022448"/>
    </source>
</evidence>
<reference evidence="27" key="1">
    <citation type="submission" date="2017-11" db="EMBL/GenBank/DDBJ databases">
        <authorList>
            <person name="Kuznetsova I."/>
            <person name="Sazanova A."/>
            <person name="Chirak E."/>
            <person name="Safronova V."/>
            <person name="Willems A."/>
        </authorList>
    </citation>
    <scope>NUCLEOTIDE SEQUENCE [LARGE SCALE GENOMIC DNA]</scope>
    <source>
        <strain evidence="27">STM 196</strain>
    </source>
</reference>
<evidence type="ECO:0000256" key="16">
    <source>
        <dbReference type="ARBA" id="ARBA00023002"/>
    </source>
</evidence>
<dbReference type="UniPathway" id="UPA00705"/>
<dbReference type="Pfam" id="PF00034">
    <property type="entry name" value="Cytochrom_C"/>
    <property type="match status" value="1"/>
</dbReference>